<organism evidence="2 3">
    <name type="scientific">Cryptosporangium japonicum</name>
    <dbReference type="NCBI Taxonomy" id="80872"/>
    <lineage>
        <taxon>Bacteria</taxon>
        <taxon>Bacillati</taxon>
        <taxon>Actinomycetota</taxon>
        <taxon>Actinomycetes</taxon>
        <taxon>Cryptosporangiales</taxon>
        <taxon>Cryptosporangiaceae</taxon>
        <taxon>Cryptosporangium</taxon>
    </lineage>
</organism>
<accession>A0ABN0UEZ6</accession>
<dbReference type="Proteomes" id="UP001500967">
    <property type="component" value="Unassembled WGS sequence"/>
</dbReference>
<feature type="transmembrane region" description="Helical" evidence="1">
    <location>
        <begin position="55"/>
        <end position="77"/>
    </location>
</feature>
<evidence type="ECO:0000256" key="1">
    <source>
        <dbReference type="SAM" id="Phobius"/>
    </source>
</evidence>
<proteinExistence type="predicted"/>
<evidence type="ECO:0000313" key="2">
    <source>
        <dbReference type="EMBL" id="GAA0248278.1"/>
    </source>
</evidence>
<keyword evidence="3" id="KW-1185">Reference proteome</keyword>
<sequence>MVSNPQDPQRLGMKYWITRYVGFGVVIPALILAFFAVTHWLFGRGDTWHPGLWQPWWQGFLGQGLGAATALLIYDVVRAVRRHRRRDSSIPAAGE</sequence>
<name>A0ABN0UEZ6_9ACTN</name>
<comment type="caution">
    <text evidence="2">The sequence shown here is derived from an EMBL/GenBank/DDBJ whole genome shotgun (WGS) entry which is preliminary data.</text>
</comment>
<feature type="transmembrane region" description="Helical" evidence="1">
    <location>
        <begin position="20"/>
        <end position="43"/>
    </location>
</feature>
<evidence type="ECO:0000313" key="3">
    <source>
        <dbReference type="Proteomes" id="UP001500967"/>
    </source>
</evidence>
<protein>
    <submittedName>
        <fullName evidence="2">Uncharacterized protein</fullName>
    </submittedName>
</protein>
<dbReference type="EMBL" id="BAAAGX010000014">
    <property type="protein sequence ID" value="GAA0248278.1"/>
    <property type="molecule type" value="Genomic_DNA"/>
</dbReference>
<keyword evidence="1" id="KW-1133">Transmembrane helix</keyword>
<keyword evidence="1" id="KW-0472">Membrane</keyword>
<gene>
    <name evidence="2" type="ORF">GCM10009539_36970</name>
</gene>
<keyword evidence="1" id="KW-0812">Transmembrane</keyword>
<reference evidence="2 3" key="1">
    <citation type="journal article" date="2019" name="Int. J. Syst. Evol. Microbiol.">
        <title>The Global Catalogue of Microorganisms (GCM) 10K type strain sequencing project: providing services to taxonomists for standard genome sequencing and annotation.</title>
        <authorList>
            <consortium name="The Broad Institute Genomics Platform"/>
            <consortium name="The Broad Institute Genome Sequencing Center for Infectious Disease"/>
            <person name="Wu L."/>
            <person name="Ma J."/>
        </authorList>
    </citation>
    <scope>NUCLEOTIDE SEQUENCE [LARGE SCALE GENOMIC DNA]</scope>
    <source>
        <strain evidence="2 3">JCM 10425</strain>
    </source>
</reference>